<proteinExistence type="predicted"/>
<evidence type="ECO:0000259" key="1">
    <source>
        <dbReference type="Pfam" id="PF00534"/>
    </source>
</evidence>
<dbReference type="PANTHER" id="PTHR12526">
    <property type="entry name" value="GLYCOSYLTRANSFERASE"/>
    <property type="match status" value="1"/>
</dbReference>
<dbReference type="AlphaFoldDB" id="A0A9X7V275"/>
<name>A0A9X7V275_9GAMM</name>
<gene>
    <name evidence="2" type="ORF">I6H70_14795</name>
</gene>
<evidence type="ECO:0000313" key="3">
    <source>
        <dbReference type="Proteomes" id="UP000595933"/>
    </source>
</evidence>
<dbReference type="PANTHER" id="PTHR12526:SF636">
    <property type="entry name" value="BLL3647 PROTEIN"/>
    <property type="match status" value="1"/>
</dbReference>
<feature type="domain" description="Glycosyl transferase family 1" evidence="1">
    <location>
        <begin position="204"/>
        <end position="345"/>
    </location>
</feature>
<dbReference type="Gene3D" id="3.40.50.2000">
    <property type="entry name" value="Glycogen Phosphorylase B"/>
    <property type="match status" value="2"/>
</dbReference>
<dbReference type="Pfam" id="PF00534">
    <property type="entry name" value="Glycos_transf_1"/>
    <property type="match status" value="1"/>
</dbReference>
<evidence type="ECO:0000313" key="2">
    <source>
        <dbReference type="EMBL" id="QQN49814.1"/>
    </source>
</evidence>
<sequence length="378" mass="40729">MTCSAARAGDRLDVLNVMWSGGSAFVSVQKVHRDILRQAGAGARVESLLLQAGEADPLAELGLVSSFDLSANRIKGRGPRALRRWLDQRRLRAWIAERRPKVVLLDGMGVAAYVLPLLEACGDTRAVVLFHGAKRPRAADIRLLHDFNTDRLTLMAVSETLAAELEQQLGRPVAGCRVAIEPVSFRSALLSRDAARAALGIARGEHRVVGAIGRLVPDKGFDLLITSIADWLLENPQDQLVIVGEGAARHDLLALAHGMGVAGQVHLVGHHPQVTQLYRAFDLMCIPSKQEGLGLVLPEAVIAGVPVLANDLPVFREQLSSVAGLLPSEGVEVWRRALAQTLEGDSRLLAETQQAGLAAEAAWLRFVDTFRGILASSR</sequence>
<dbReference type="GO" id="GO:1901135">
    <property type="term" value="P:carbohydrate derivative metabolic process"/>
    <property type="evidence" value="ECO:0007669"/>
    <property type="project" value="UniProtKB-ARBA"/>
</dbReference>
<reference evidence="2 3" key="1">
    <citation type="submission" date="2020-12" db="EMBL/GenBank/DDBJ databases">
        <title>FDA dAtabase for Regulatory Grade micrObial Sequences (FDA-ARGOS): Supporting development and validation of Infectious Disease Dx tests.</title>
        <authorList>
            <person name="Sproer C."/>
            <person name="Gronow S."/>
            <person name="Severitt S."/>
            <person name="Schroder I."/>
            <person name="Tallon L."/>
            <person name="Sadzewicz L."/>
            <person name="Zhao X."/>
            <person name="Boylan J."/>
            <person name="Ott S."/>
            <person name="Bowen H."/>
            <person name="Vavikolanu K."/>
            <person name="Mehta A."/>
            <person name="Aluvathingal J."/>
            <person name="Nadendla S."/>
            <person name="Lowell S."/>
            <person name="Myers T."/>
            <person name="Yan Y."/>
            <person name="Sichtig H."/>
        </authorList>
    </citation>
    <scope>NUCLEOTIDE SEQUENCE [LARGE SCALE GENOMIC DNA]</scope>
    <source>
        <strain evidence="2 3">FDAARGOS_1013</strain>
    </source>
</reference>
<dbReference type="InterPro" id="IPR001296">
    <property type="entry name" value="Glyco_trans_1"/>
</dbReference>
<protein>
    <submittedName>
        <fullName evidence="2">Glycosyltransferase</fullName>
    </submittedName>
</protein>
<dbReference type="GO" id="GO:0016757">
    <property type="term" value="F:glycosyltransferase activity"/>
    <property type="evidence" value="ECO:0007669"/>
    <property type="project" value="InterPro"/>
</dbReference>
<dbReference type="SUPFAM" id="SSF53756">
    <property type="entry name" value="UDP-Glycosyltransferase/glycogen phosphorylase"/>
    <property type="match status" value="1"/>
</dbReference>
<dbReference type="RefSeq" id="WP_061341370.1">
    <property type="nucleotide sequence ID" value="NZ_CAXGLR010000069.1"/>
</dbReference>
<dbReference type="EMBL" id="CP067013">
    <property type="protein sequence ID" value="QQN49814.1"/>
    <property type="molecule type" value="Genomic_DNA"/>
</dbReference>
<dbReference type="Proteomes" id="UP000595933">
    <property type="component" value="Chromosome"/>
</dbReference>
<accession>A0A9X7V275</accession>
<organism evidence="2 3">
    <name type="scientific">Stutzerimonas balearica</name>
    <dbReference type="NCBI Taxonomy" id="74829"/>
    <lineage>
        <taxon>Bacteria</taxon>
        <taxon>Pseudomonadati</taxon>
        <taxon>Pseudomonadota</taxon>
        <taxon>Gammaproteobacteria</taxon>
        <taxon>Pseudomonadales</taxon>
        <taxon>Pseudomonadaceae</taxon>
        <taxon>Stutzerimonas</taxon>
    </lineage>
</organism>